<dbReference type="EMBL" id="JH992968">
    <property type="protein sequence ID" value="EKX54138.1"/>
    <property type="molecule type" value="Genomic_DNA"/>
</dbReference>
<protein>
    <submittedName>
        <fullName evidence="2 3">Uncharacterized protein</fullName>
    </submittedName>
</protein>
<evidence type="ECO:0000313" key="3">
    <source>
        <dbReference type="EnsemblProtists" id="EKX54138"/>
    </source>
</evidence>
<name>L1K178_GUITC</name>
<organism evidence="2">
    <name type="scientific">Guillardia theta (strain CCMP2712)</name>
    <name type="common">Cryptophyte</name>
    <dbReference type="NCBI Taxonomy" id="905079"/>
    <lineage>
        <taxon>Eukaryota</taxon>
        <taxon>Cryptophyceae</taxon>
        <taxon>Pyrenomonadales</taxon>
        <taxon>Geminigeraceae</taxon>
        <taxon>Guillardia</taxon>
    </lineage>
</organism>
<sequence>MVKFLEICNSADQNNLAFVIVLIGSCLLNLLLSLFILFVLFCTGRGSKASKSSSYVEPAASNPEKSDVKSFLQFQPVQVTTSNDLDDGGAIKDELKKMSREIADLSSKMENRRLNEITASYLLHNAHDVIGNGVPTSAQVTLEQISAHQAHVRLRVDDIDRKVGKLEYLLAKITS</sequence>
<keyword evidence="1" id="KW-1133">Transmembrane helix</keyword>
<dbReference type="EnsemblProtists" id="EKX54138">
    <property type="protein sequence ID" value="EKX54138"/>
    <property type="gene ID" value="GUITHDRAFT_150164"/>
</dbReference>
<dbReference type="GeneID" id="17310754"/>
<keyword evidence="1" id="KW-0812">Transmembrane</keyword>
<accession>L1K178</accession>
<reference evidence="2 4" key="1">
    <citation type="journal article" date="2012" name="Nature">
        <title>Algal genomes reveal evolutionary mosaicism and the fate of nucleomorphs.</title>
        <authorList>
            <consortium name="DOE Joint Genome Institute"/>
            <person name="Curtis B.A."/>
            <person name="Tanifuji G."/>
            <person name="Burki F."/>
            <person name="Gruber A."/>
            <person name="Irimia M."/>
            <person name="Maruyama S."/>
            <person name="Arias M.C."/>
            <person name="Ball S.G."/>
            <person name="Gile G.H."/>
            <person name="Hirakawa Y."/>
            <person name="Hopkins J.F."/>
            <person name="Kuo A."/>
            <person name="Rensing S.A."/>
            <person name="Schmutz J."/>
            <person name="Symeonidi A."/>
            <person name="Elias M."/>
            <person name="Eveleigh R.J."/>
            <person name="Herman E.K."/>
            <person name="Klute M.J."/>
            <person name="Nakayama T."/>
            <person name="Obornik M."/>
            <person name="Reyes-Prieto A."/>
            <person name="Armbrust E.V."/>
            <person name="Aves S.J."/>
            <person name="Beiko R.G."/>
            <person name="Coutinho P."/>
            <person name="Dacks J.B."/>
            <person name="Durnford D.G."/>
            <person name="Fast N.M."/>
            <person name="Green B.R."/>
            <person name="Grisdale C.J."/>
            <person name="Hempel F."/>
            <person name="Henrissat B."/>
            <person name="Hoppner M.P."/>
            <person name="Ishida K."/>
            <person name="Kim E."/>
            <person name="Koreny L."/>
            <person name="Kroth P.G."/>
            <person name="Liu Y."/>
            <person name="Malik S.B."/>
            <person name="Maier U.G."/>
            <person name="McRose D."/>
            <person name="Mock T."/>
            <person name="Neilson J.A."/>
            <person name="Onodera N.T."/>
            <person name="Poole A.M."/>
            <person name="Pritham E.J."/>
            <person name="Richards T.A."/>
            <person name="Rocap G."/>
            <person name="Roy S.W."/>
            <person name="Sarai C."/>
            <person name="Schaack S."/>
            <person name="Shirato S."/>
            <person name="Slamovits C.H."/>
            <person name="Spencer D.F."/>
            <person name="Suzuki S."/>
            <person name="Worden A.Z."/>
            <person name="Zauner S."/>
            <person name="Barry K."/>
            <person name="Bell C."/>
            <person name="Bharti A.K."/>
            <person name="Crow J.A."/>
            <person name="Grimwood J."/>
            <person name="Kramer R."/>
            <person name="Lindquist E."/>
            <person name="Lucas S."/>
            <person name="Salamov A."/>
            <person name="McFadden G.I."/>
            <person name="Lane C.E."/>
            <person name="Keeling P.J."/>
            <person name="Gray M.W."/>
            <person name="Grigoriev I.V."/>
            <person name="Archibald J.M."/>
        </authorList>
    </citation>
    <scope>NUCLEOTIDE SEQUENCE</scope>
    <source>
        <strain evidence="2 4">CCMP2712</strain>
    </source>
</reference>
<feature type="transmembrane region" description="Helical" evidence="1">
    <location>
        <begin position="16"/>
        <end position="41"/>
    </location>
</feature>
<reference evidence="4" key="2">
    <citation type="submission" date="2012-11" db="EMBL/GenBank/DDBJ databases">
        <authorList>
            <person name="Kuo A."/>
            <person name="Curtis B.A."/>
            <person name="Tanifuji G."/>
            <person name="Burki F."/>
            <person name="Gruber A."/>
            <person name="Irimia M."/>
            <person name="Maruyama S."/>
            <person name="Arias M.C."/>
            <person name="Ball S.G."/>
            <person name="Gile G.H."/>
            <person name="Hirakawa Y."/>
            <person name="Hopkins J.F."/>
            <person name="Rensing S.A."/>
            <person name="Schmutz J."/>
            <person name="Symeonidi A."/>
            <person name="Elias M."/>
            <person name="Eveleigh R.J."/>
            <person name="Herman E.K."/>
            <person name="Klute M.J."/>
            <person name="Nakayama T."/>
            <person name="Obornik M."/>
            <person name="Reyes-Prieto A."/>
            <person name="Armbrust E.V."/>
            <person name="Aves S.J."/>
            <person name="Beiko R.G."/>
            <person name="Coutinho P."/>
            <person name="Dacks J.B."/>
            <person name="Durnford D.G."/>
            <person name="Fast N.M."/>
            <person name="Green B.R."/>
            <person name="Grisdale C."/>
            <person name="Hempe F."/>
            <person name="Henrissat B."/>
            <person name="Hoppner M.P."/>
            <person name="Ishida K.-I."/>
            <person name="Kim E."/>
            <person name="Koreny L."/>
            <person name="Kroth P.G."/>
            <person name="Liu Y."/>
            <person name="Malik S.-B."/>
            <person name="Maier U.G."/>
            <person name="McRose D."/>
            <person name="Mock T."/>
            <person name="Neilson J.A."/>
            <person name="Onodera N.T."/>
            <person name="Poole A.M."/>
            <person name="Pritham E.J."/>
            <person name="Richards T.A."/>
            <person name="Rocap G."/>
            <person name="Roy S.W."/>
            <person name="Sarai C."/>
            <person name="Schaack S."/>
            <person name="Shirato S."/>
            <person name="Slamovits C.H."/>
            <person name="Spencer D.F."/>
            <person name="Suzuki S."/>
            <person name="Worden A.Z."/>
            <person name="Zauner S."/>
            <person name="Barry K."/>
            <person name="Bell C."/>
            <person name="Bharti A.K."/>
            <person name="Crow J.A."/>
            <person name="Grimwood J."/>
            <person name="Kramer R."/>
            <person name="Lindquist E."/>
            <person name="Lucas S."/>
            <person name="Salamov A."/>
            <person name="McFadden G.I."/>
            <person name="Lane C.E."/>
            <person name="Keeling P.J."/>
            <person name="Gray M.W."/>
            <person name="Grigoriev I.V."/>
            <person name="Archibald J.M."/>
        </authorList>
    </citation>
    <scope>NUCLEOTIDE SEQUENCE</scope>
    <source>
        <strain evidence="4">CCMP2712</strain>
    </source>
</reference>
<dbReference type="RefSeq" id="XP_005841118.1">
    <property type="nucleotide sequence ID" value="XM_005841061.1"/>
</dbReference>
<keyword evidence="4" id="KW-1185">Reference proteome</keyword>
<dbReference type="PaxDb" id="55529-EKX54138"/>
<dbReference type="HOGENOM" id="CLU_1535396_0_0_1"/>
<reference evidence="3" key="3">
    <citation type="submission" date="2015-06" db="UniProtKB">
        <authorList>
            <consortium name="EnsemblProtists"/>
        </authorList>
    </citation>
    <scope>IDENTIFICATION</scope>
</reference>
<evidence type="ECO:0000313" key="4">
    <source>
        <dbReference type="Proteomes" id="UP000011087"/>
    </source>
</evidence>
<dbReference type="Proteomes" id="UP000011087">
    <property type="component" value="Unassembled WGS sequence"/>
</dbReference>
<evidence type="ECO:0000313" key="2">
    <source>
        <dbReference type="EMBL" id="EKX54138.1"/>
    </source>
</evidence>
<dbReference type="PROSITE" id="PS51257">
    <property type="entry name" value="PROKAR_LIPOPROTEIN"/>
    <property type="match status" value="1"/>
</dbReference>
<proteinExistence type="predicted"/>
<evidence type="ECO:0000256" key="1">
    <source>
        <dbReference type="SAM" id="Phobius"/>
    </source>
</evidence>
<dbReference type="AlphaFoldDB" id="L1K178"/>
<keyword evidence="1" id="KW-0472">Membrane</keyword>
<dbReference type="KEGG" id="gtt:GUITHDRAFT_150164"/>
<gene>
    <name evidence="2" type="ORF">GUITHDRAFT_150164</name>
</gene>